<dbReference type="PROSITE" id="PS51387">
    <property type="entry name" value="FAD_PCMH"/>
    <property type="match status" value="1"/>
</dbReference>
<feature type="domain" description="FAD-binding PCMH-type" evidence="6">
    <location>
        <begin position="69"/>
        <end position="240"/>
    </location>
</feature>
<dbReference type="Gene3D" id="3.30.465.10">
    <property type="match status" value="1"/>
</dbReference>
<accession>A0AAD9S9P0</accession>
<keyword evidence="3" id="KW-0274">FAD</keyword>
<proteinExistence type="inferred from homology"/>
<evidence type="ECO:0000256" key="3">
    <source>
        <dbReference type="ARBA" id="ARBA00022827"/>
    </source>
</evidence>
<reference evidence="7" key="1">
    <citation type="submission" date="2023-06" db="EMBL/GenBank/DDBJ databases">
        <authorList>
            <person name="Noh H."/>
        </authorList>
    </citation>
    <scope>NUCLEOTIDE SEQUENCE</scope>
    <source>
        <strain evidence="7">DUCC20226</strain>
    </source>
</reference>
<dbReference type="Pfam" id="PF01565">
    <property type="entry name" value="FAD_binding_4"/>
    <property type="match status" value="1"/>
</dbReference>
<dbReference type="GO" id="GO:0071949">
    <property type="term" value="F:FAD binding"/>
    <property type="evidence" value="ECO:0007669"/>
    <property type="project" value="InterPro"/>
</dbReference>
<evidence type="ECO:0000313" key="7">
    <source>
        <dbReference type="EMBL" id="KAK2602175.1"/>
    </source>
</evidence>
<comment type="caution">
    <text evidence="7">The sequence shown here is derived from an EMBL/GenBank/DDBJ whole genome shotgun (WGS) entry which is preliminary data.</text>
</comment>
<dbReference type="SUPFAM" id="SSF56176">
    <property type="entry name" value="FAD-binding/transporter-associated domain-like"/>
    <property type="match status" value="1"/>
</dbReference>
<evidence type="ECO:0000256" key="4">
    <source>
        <dbReference type="ARBA" id="ARBA00023002"/>
    </source>
</evidence>
<keyword evidence="2" id="KW-0285">Flavoprotein</keyword>
<dbReference type="GO" id="GO:0016491">
    <property type="term" value="F:oxidoreductase activity"/>
    <property type="evidence" value="ECO:0007669"/>
    <property type="project" value="UniProtKB-KW"/>
</dbReference>
<feature type="signal peptide" evidence="5">
    <location>
        <begin position="1"/>
        <end position="18"/>
    </location>
</feature>
<gene>
    <name evidence="7" type="ORF">N8I77_008728</name>
</gene>
<evidence type="ECO:0000313" key="8">
    <source>
        <dbReference type="Proteomes" id="UP001265746"/>
    </source>
</evidence>
<dbReference type="EMBL" id="JAUJFL010000005">
    <property type="protein sequence ID" value="KAK2602175.1"/>
    <property type="molecule type" value="Genomic_DNA"/>
</dbReference>
<keyword evidence="8" id="KW-1185">Reference proteome</keyword>
<dbReference type="InterPro" id="IPR050416">
    <property type="entry name" value="FAD-linked_Oxidoreductase"/>
</dbReference>
<name>A0AAD9S9P0_PHOAM</name>
<dbReference type="PANTHER" id="PTHR42973">
    <property type="entry name" value="BINDING OXIDOREDUCTASE, PUTATIVE (AFU_ORTHOLOGUE AFUA_1G17690)-RELATED"/>
    <property type="match status" value="1"/>
</dbReference>
<dbReference type="PANTHER" id="PTHR42973:SF53">
    <property type="entry name" value="FAD-BINDING PCMH-TYPE DOMAIN-CONTAINING PROTEIN-RELATED"/>
    <property type="match status" value="1"/>
</dbReference>
<dbReference type="AlphaFoldDB" id="A0AAD9S9P0"/>
<evidence type="ECO:0000259" key="6">
    <source>
        <dbReference type="PROSITE" id="PS51387"/>
    </source>
</evidence>
<dbReference type="Proteomes" id="UP001265746">
    <property type="component" value="Unassembled WGS sequence"/>
</dbReference>
<dbReference type="InterPro" id="IPR036318">
    <property type="entry name" value="FAD-bd_PCMH-like_sf"/>
</dbReference>
<feature type="chain" id="PRO_5042065524" description="FAD-binding PCMH-type domain-containing protein" evidence="5">
    <location>
        <begin position="19"/>
        <end position="502"/>
    </location>
</feature>
<comment type="similarity">
    <text evidence="1">Belongs to the oxygen-dependent FAD-linked oxidoreductase family.</text>
</comment>
<keyword evidence="5" id="KW-0732">Signal</keyword>
<dbReference type="InterPro" id="IPR016166">
    <property type="entry name" value="FAD-bd_PCMH"/>
</dbReference>
<keyword evidence="4" id="KW-0560">Oxidoreductase</keyword>
<protein>
    <recommendedName>
        <fullName evidence="6">FAD-binding PCMH-type domain-containing protein</fullName>
    </recommendedName>
</protein>
<dbReference type="InterPro" id="IPR016169">
    <property type="entry name" value="FAD-bd_PCMH_sub2"/>
</dbReference>
<evidence type="ECO:0000256" key="1">
    <source>
        <dbReference type="ARBA" id="ARBA00005466"/>
    </source>
</evidence>
<organism evidence="7 8">
    <name type="scientific">Phomopsis amygdali</name>
    <name type="common">Fusicoccum amygdali</name>
    <dbReference type="NCBI Taxonomy" id="1214568"/>
    <lineage>
        <taxon>Eukaryota</taxon>
        <taxon>Fungi</taxon>
        <taxon>Dikarya</taxon>
        <taxon>Ascomycota</taxon>
        <taxon>Pezizomycotina</taxon>
        <taxon>Sordariomycetes</taxon>
        <taxon>Sordariomycetidae</taxon>
        <taxon>Diaporthales</taxon>
        <taxon>Diaporthaceae</taxon>
        <taxon>Diaporthe</taxon>
    </lineage>
</organism>
<dbReference type="InterPro" id="IPR006094">
    <property type="entry name" value="Oxid_FAD_bind_N"/>
</dbReference>
<evidence type="ECO:0000256" key="2">
    <source>
        <dbReference type="ARBA" id="ARBA00022630"/>
    </source>
</evidence>
<evidence type="ECO:0000256" key="5">
    <source>
        <dbReference type="SAM" id="SignalP"/>
    </source>
</evidence>
<sequence length="502" mass="55462">MMVFRSVLYLLLAGSAAAGSHEFSRRDLLVTESVKTSCDQLSAIASNATLFPNTTAYETQRINVWDKRANRNPACIYMPSTADDVAKAIEIFYTNKAPFAIKGGGHMNYPGANTIDDGILLALNNVNALKVNADENTIEVGPGNKWVDVYTALHPYGQYTIGGRLKTIGVPGLTLIGGISYFLNKYGWTMDNVLSYDVVLGDGTQIVANSTSNPDLFWALKGGGSNFGLVTKFVLKTYNIPQVASTLQNFPESSIPAFLEATCNMVLYDDGSVASGAVITINYNATTKVPTAQVFGLQEKVESPPSRFSNFTAIPDATSRTHNVTEPVYWHSQMISPNQLFRIQFAHQTMEPNATRLYEIYQAWVEAIQDVSDVEGLRPGLVLNLLPKTAASVAKTNGVGNTFGLDDDQSYILWQFTTSWAREEDDLRMTTWHQSLLARHHEINKQLGIATEFVYMGDAGEWQKPYPAYGADNLAKMRQVRDQYDPNLVFTKLNWGGFKLGY</sequence>